<feature type="compositionally biased region" description="Basic residues" evidence="1">
    <location>
        <begin position="39"/>
        <end position="50"/>
    </location>
</feature>
<gene>
    <name evidence="2" type="ORF">DBR06_SOUSAS44310014</name>
</gene>
<accession>A0A484GME0</accession>
<evidence type="ECO:0000313" key="2">
    <source>
        <dbReference type="EMBL" id="TEA36870.1"/>
    </source>
</evidence>
<feature type="region of interest" description="Disordered" evidence="1">
    <location>
        <begin position="21"/>
        <end position="50"/>
    </location>
</feature>
<dbReference type="EMBL" id="QWLN02005773">
    <property type="protein sequence ID" value="TEA36870.1"/>
    <property type="molecule type" value="Genomic_DNA"/>
</dbReference>
<dbReference type="Proteomes" id="UP000295264">
    <property type="component" value="Unassembled WGS sequence"/>
</dbReference>
<name>A0A484GME0_SOUCH</name>
<organism evidence="2 3">
    <name type="scientific">Sousa chinensis</name>
    <name type="common">Indo-pacific humpbacked dolphin</name>
    <name type="synonym">Steno chinensis</name>
    <dbReference type="NCBI Taxonomy" id="103600"/>
    <lineage>
        <taxon>Eukaryota</taxon>
        <taxon>Metazoa</taxon>
        <taxon>Chordata</taxon>
        <taxon>Craniata</taxon>
        <taxon>Vertebrata</taxon>
        <taxon>Euteleostomi</taxon>
        <taxon>Mammalia</taxon>
        <taxon>Eutheria</taxon>
        <taxon>Laurasiatheria</taxon>
        <taxon>Artiodactyla</taxon>
        <taxon>Whippomorpha</taxon>
        <taxon>Cetacea</taxon>
        <taxon>Odontoceti</taxon>
        <taxon>Delphinidae</taxon>
        <taxon>Sousa</taxon>
    </lineage>
</organism>
<feature type="non-terminal residue" evidence="2">
    <location>
        <position position="1"/>
    </location>
</feature>
<reference evidence="2 3" key="1">
    <citation type="journal article" date="2018" name="Genomics">
        <title>Molecular footprints of inshore aquatic adaptation in Indo-Pacific humpback dolphin (Sousa chinensis).</title>
        <authorList>
            <person name="Ming Y."/>
            <person name="Jian J."/>
            <person name="Yu F."/>
            <person name="Yu X."/>
            <person name="Wang J."/>
            <person name="Liu W."/>
        </authorList>
    </citation>
    <scope>NUCLEOTIDE SEQUENCE [LARGE SCALE GENOMIC DNA]</scope>
    <source>
        <strain evidence="2">MY-2018</strain>
        <tissue evidence="2">Skin</tissue>
    </source>
</reference>
<evidence type="ECO:0000256" key="1">
    <source>
        <dbReference type="SAM" id="MobiDB-lite"/>
    </source>
</evidence>
<protein>
    <submittedName>
        <fullName evidence="2">Uncharacterized protein</fullName>
    </submittedName>
</protein>
<evidence type="ECO:0000313" key="3">
    <source>
        <dbReference type="Proteomes" id="UP000295264"/>
    </source>
</evidence>
<sequence>PVDMVGTDEGAVLMPQKAYSQGADLIPQHNIDEKTTQSRQKKRRKWQLLR</sequence>
<keyword evidence="3" id="KW-1185">Reference proteome</keyword>
<comment type="caution">
    <text evidence="2">The sequence shown here is derived from an EMBL/GenBank/DDBJ whole genome shotgun (WGS) entry which is preliminary data.</text>
</comment>
<proteinExistence type="predicted"/>
<dbReference type="AlphaFoldDB" id="A0A484GME0"/>